<dbReference type="InterPro" id="IPR010290">
    <property type="entry name" value="TM_effector"/>
</dbReference>
<proteinExistence type="predicted"/>
<feature type="transmembrane region" description="Helical" evidence="7">
    <location>
        <begin position="284"/>
        <end position="303"/>
    </location>
</feature>
<keyword evidence="10" id="KW-1185">Reference proteome</keyword>
<feature type="transmembrane region" description="Helical" evidence="7">
    <location>
        <begin position="196"/>
        <end position="217"/>
    </location>
</feature>
<gene>
    <name evidence="9" type="ORF">LWF01_15970</name>
</gene>
<keyword evidence="2" id="KW-0813">Transport</keyword>
<dbReference type="RefSeq" id="WP_349638359.1">
    <property type="nucleotide sequence ID" value="NZ_CP090958.1"/>
</dbReference>
<feature type="transmembrane region" description="Helical" evidence="7">
    <location>
        <begin position="247"/>
        <end position="272"/>
    </location>
</feature>
<dbReference type="SUPFAM" id="SSF103473">
    <property type="entry name" value="MFS general substrate transporter"/>
    <property type="match status" value="1"/>
</dbReference>
<dbReference type="PROSITE" id="PS50850">
    <property type="entry name" value="MFS"/>
    <property type="match status" value="1"/>
</dbReference>
<feature type="transmembrane region" description="Helical" evidence="7">
    <location>
        <begin position="336"/>
        <end position="358"/>
    </location>
</feature>
<dbReference type="EMBL" id="CP090958">
    <property type="protein sequence ID" value="WGW11569.1"/>
    <property type="molecule type" value="Genomic_DNA"/>
</dbReference>
<comment type="subcellular location">
    <subcellularLocation>
        <location evidence="1">Cell membrane</location>
        <topology evidence="1">Multi-pass membrane protein</topology>
    </subcellularLocation>
</comment>
<evidence type="ECO:0000256" key="2">
    <source>
        <dbReference type="ARBA" id="ARBA00022448"/>
    </source>
</evidence>
<feature type="transmembrane region" description="Helical" evidence="7">
    <location>
        <begin position="401"/>
        <end position="420"/>
    </location>
</feature>
<dbReference type="Proteomes" id="UP001209083">
    <property type="component" value="Chromosome"/>
</dbReference>
<feature type="transmembrane region" description="Helical" evidence="7">
    <location>
        <begin position="168"/>
        <end position="190"/>
    </location>
</feature>
<sequence length="457" mass="47914">MATARPASAHLSAIKTVPIPIVTERPPLSASFSAFSVHNFRVFASSQLVANTALWMQRIAQDWLVKDLTGSAAAVGFTVFIQFLPMLVLGLYGGVIADRYSKRTLLMITQGTAALLAAVLSVLALSGGVQVWHVYLVALLLGLVTVVDNPTRQAFVTELVGTRHLKNAISMNSSIFQIGGLIGPALSGVLMGTVGAGWAFALNAIACLGVVGALTLMRTGELNRIEPAPRARGQLREGLRYVLSKPAIFWSVIMAGFIAVFAMGMPVLLVAFADDIFNTGAKGYGLFNSLVALGALAGALISTRIFRVRLRAVVLTALGFGLAEIIASTLTAHNAFASALIAIGLLNLVFLTSANSLVQMSSNASIRGRVMSVYILVLLGGQAIGGLVIGNLSEWLGPQGAMTIAGAVPLLAALTIAIILSRSGQLRLRFSRHPRDRFIAIVPSSAAGAADERTTVS</sequence>
<reference evidence="9 10" key="1">
    <citation type="submission" date="2023-05" db="EMBL/GenBank/DDBJ databases">
        <title>Lithophilousrod everest ZFBP1038 complete genpme.</title>
        <authorList>
            <person name="Tian M."/>
        </authorList>
    </citation>
    <scope>NUCLEOTIDE SEQUENCE [LARGE SCALE GENOMIC DNA]</scope>
    <source>
        <strain evidence="9 10">ZFBP1038</strain>
    </source>
</reference>
<dbReference type="PANTHER" id="PTHR23513:SF11">
    <property type="entry name" value="STAPHYLOFERRIN A TRANSPORTER"/>
    <property type="match status" value="1"/>
</dbReference>
<dbReference type="CDD" id="cd06173">
    <property type="entry name" value="MFS_MefA_like"/>
    <property type="match status" value="1"/>
</dbReference>
<dbReference type="InterPro" id="IPR020846">
    <property type="entry name" value="MFS_dom"/>
</dbReference>
<feature type="transmembrane region" description="Helical" evidence="7">
    <location>
        <begin position="104"/>
        <end position="125"/>
    </location>
</feature>
<name>A0ABY8QRE4_9MICO</name>
<evidence type="ECO:0000259" key="8">
    <source>
        <dbReference type="PROSITE" id="PS50850"/>
    </source>
</evidence>
<evidence type="ECO:0000313" key="9">
    <source>
        <dbReference type="EMBL" id="WGW11569.1"/>
    </source>
</evidence>
<evidence type="ECO:0000313" key="10">
    <source>
        <dbReference type="Proteomes" id="UP001209083"/>
    </source>
</evidence>
<feature type="domain" description="Major facilitator superfamily (MFS) profile" evidence="8">
    <location>
        <begin position="31"/>
        <end position="424"/>
    </location>
</feature>
<feature type="transmembrane region" description="Helical" evidence="7">
    <location>
        <begin position="310"/>
        <end position="330"/>
    </location>
</feature>
<keyword evidence="6 7" id="KW-0472">Membrane</keyword>
<evidence type="ECO:0000256" key="3">
    <source>
        <dbReference type="ARBA" id="ARBA00022475"/>
    </source>
</evidence>
<feature type="transmembrane region" description="Helical" evidence="7">
    <location>
        <begin position="72"/>
        <end position="92"/>
    </location>
</feature>
<evidence type="ECO:0000256" key="4">
    <source>
        <dbReference type="ARBA" id="ARBA00022692"/>
    </source>
</evidence>
<dbReference type="InterPro" id="IPR036259">
    <property type="entry name" value="MFS_trans_sf"/>
</dbReference>
<evidence type="ECO:0000256" key="7">
    <source>
        <dbReference type="SAM" id="Phobius"/>
    </source>
</evidence>
<evidence type="ECO:0000256" key="6">
    <source>
        <dbReference type="ARBA" id="ARBA00023136"/>
    </source>
</evidence>
<keyword evidence="4 7" id="KW-0812">Transmembrane</keyword>
<keyword evidence="3" id="KW-1003">Cell membrane</keyword>
<organism evidence="9 10">
    <name type="scientific">Saxibacter everestensis</name>
    <dbReference type="NCBI Taxonomy" id="2909229"/>
    <lineage>
        <taxon>Bacteria</taxon>
        <taxon>Bacillati</taxon>
        <taxon>Actinomycetota</taxon>
        <taxon>Actinomycetes</taxon>
        <taxon>Micrococcales</taxon>
        <taxon>Brevibacteriaceae</taxon>
        <taxon>Saxibacter</taxon>
    </lineage>
</organism>
<dbReference type="PANTHER" id="PTHR23513">
    <property type="entry name" value="INTEGRAL MEMBRANE EFFLUX PROTEIN-RELATED"/>
    <property type="match status" value="1"/>
</dbReference>
<dbReference type="Gene3D" id="1.20.1250.20">
    <property type="entry name" value="MFS general substrate transporter like domains"/>
    <property type="match status" value="1"/>
</dbReference>
<protein>
    <submittedName>
        <fullName evidence="9">MFS transporter</fullName>
    </submittedName>
</protein>
<evidence type="ECO:0000256" key="5">
    <source>
        <dbReference type="ARBA" id="ARBA00022989"/>
    </source>
</evidence>
<keyword evidence="5 7" id="KW-1133">Transmembrane helix</keyword>
<feature type="transmembrane region" description="Helical" evidence="7">
    <location>
        <begin position="131"/>
        <end position="147"/>
    </location>
</feature>
<dbReference type="Pfam" id="PF05977">
    <property type="entry name" value="MFS_3"/>
    <property type="match status" value="1"/>
</dbReference>
<evidence type="ECO:0000256" key="1">
    <source>
        <dbReference type="ARBA" id="ARBA00004651"/>
    </source>
</evidence>
<feature type="transmembrane region" description="Helical" evidence="7">
    <location>
        <begin position="370"/>
        <end position="389"/>
    </location>
</feature>
<accession>A0ABY8QRE4</accession>